<dbReference type="GO" id="GO:0050660">
    <property type="term" value="F:flavin adenine dinucleotide binding"/>
    <property type="evidence" value="ECO:0007669"/>
    <property type="project" value="InterPro"/>
</dbReference>
<dbReference type="EMBL" id="DF973334">
    <property type="protein sequence ID" value="GAU26385.1"/>
    <property type="molecule type" value="Genomic_DNA"/>
</dbReference>
<keyword evidence="3" id="KW-0274">FAD</keyword>
<dbReference type="GO" id="GO:0016614">
    <property type="term" value="F:oxidoreductase activity, acting on CH-OH group of donors"/>
    <property type="evidence" value="ECO:0007669"/>
    <property type="project" value="InterPro"/>
</dbReference>
<evidence type="ECO:0000259" key="7">
    <source>
        <dbReference type="Pfam" id="PF05199"/>
    </source>
</evidence>
<feature type="domain" description="Glucose-methanol-choline oxidoreductase C-terminal" evidence="7">
    <location>
        <begin position="297"/>
        <end position="425"/>
    </location>
</feature>
<evidence type="ECO:0000259" key="5">
    <source>
        <dbReference type="Pfam" id="PF00732"/>
    </source>
</evidence>
<evidence type="ECO:0008006" key="10">
    <source>
        <dbReference type="Google" id="ProtNLM"/>
    </source>
</evidence>
<dbReference type="InterPro" id="IPR007867">
    <property type="entry name" value="GMC_OxRtase_C"/>
</dbReference>
<organism evidence="8 9">
    <name type="scientific">Trifolium subterraneum</name>
    <name type="common">Subterranean clover</name>
    <dbReference type="NCBI Taxonomy" id="3900"/>
    <lineage>
        <taxon>Eukaryota</taxon>
        <taxon>Viridiplantae</taxon>
        <taxon>Streptophyta</taxon>
        <taxon>Embryophyta</taxon>
        <taxon>Tracheophyta</taxon>
        <taxon>Spermatophyta</taxon>
        <taxon>Magnoliopsida</taxon>
        <taxon>eudicotyledons</taxon>
        <taxon>Gunneridae</taxon>
        <taxon>Pentapetalae</taxon>
        <taxon>rosids</taxon>
        <taxon>fabids</taxon>
        <taxon>Fabales</taxon>
        <taxon>Fabaceae</taxon>
        <taxon>Papilionoideae</taxon>
        <taxon>50 kb inversion clade</taxon>
        <taxon>NPAAA clade</taxon>
        <taxon>Hologalegina</taxon>
        <taxon>IRL clade</taxon>
        <taxon>Trifolieae</taxon>
        <taxon>Trifolium</taxon>
    </lineage>
</organism>
<dbReference type="AlphaFoldDB" id="A0A2Z6MRZ6"/>
<keyword evidence="2" id="KW-0285">Flavoprotein</keyword>
<name>A0A2Z6MRZ6_TRISU</name>
<accession>A0A2Z6MRZ6</accession>
<evidence type="ECO:0000259" key="6">
    <source>
        <dbReference type="Pfam" id="PF00890"/>
    </source>
</evidence>
<dbReference type="OrthoDB" id="269227at2759"/>
<keyword evidence="4" id="KW-0560">Oxidoreductase</keyword>
<dbReference type="Pfam" id="PF00732">
    <property type="entry name" value="GMC_oxred_N"/>
    <property type="match status" value="1"/>
</dbReference>
<dbReference type="PANTHER" id="PTHR46056">
    <property type="entry name" value="LONG-CHAIN-ALCOHOL OXIDASE"/>
    <property type="match status" value="1"/>
</dbReference>
<sequence length="442" mass="48148">MWKAIGYNVDTREKLKQKKRPLQEGVIETSYETNSTLIQSLNEKGVEVTKDEVQNMYKIKCDVVIVGSGCGGGVAAAILAKSGHKVIILEKGEYFVSQDYSSLERSSMSELYELGGIMPTIDGKMLILSGSTVGGGSAINWAACRKNCLGVIAEASWRSRITMKLQIESKVTISSCGSLLTPTLMISSGLKNRNIGRNLHLHPVQFAWGYFPENMTDLSGNNYEGGIITSIHKELEENSTPKIIIEAPAVGPGSFSALVPWLSGLDMKDRMAKYARTANLFALVRDKGSGEVKGEGRVSYRLDQMDKENLRIGLRKALRILVAAGAVEVGIYRSDGQKIKCRGMKEDDFEEFLDNVVVVGGPRSRGEVWTMFSSAHQMGSCRMGENEEEGAVDENGESWEAKGLYVCDGSVLPSAVGVNPMVTIESTAYCIASKIAESLKKI</sequence>
<dbReference type="InterPro" id="IPR036188">
    <property type="entry name" value="FAD/NAD-bd_sf"/>
</dbReference>
<feature type="domain" description="FAD-dependent oxidoreductase 2 FAD-binding" evidence="6">
    <location>
        <begin position="62"/>
        <end position="97"/>
    </location>
</feature>
<proteinExistence type="inferred from homology"/>
<dbReference type="SUPFAM" id="SSF51905">
    <property type="entry name" value="FAD/NAD(P)-binding domain"/>
    <property type="match status" value="2"/>
</dbReference>
<dbReference type="InterPro" id="IPR003953">
    <property type="entry name" value="FAD-dep_OxRdtase_2_FAD-bd"/>
</dbReference>
<dbReference type="Gene3D" id="3.50.50.60">
    <property type="entry name" value="FAD/NAD(P)-binding domain"/>
    <property type="match status" value="2"/>
</dbReference>
<evidence type="ECO:0000256" key="1">
    <source>
        <dbReference type="ARBA" id="ARBA00010790"/>
    </source>
</evidence>
<evidence type="ECO:0000256" key="2">
    <source>
        <dbReference type="ARBA" id="ARBA00022630"/>
    </source>
</evidence>
<dbReference type="InterPro" id="IPR000172">
    <property type="entry name" value="GMC_OxRdtase_N"/>
</dbReference>
<evidence type="ECO:0000256" key="3">
    <source>
        <dbReference type="ARBA" id="ARBA00022827"/>
    </source>
</evidence>
<comment type="similarity">
    <text evidence="1">Belongs to the GMC oxidoreductase family.</text>
</comment>
<evidence type="ECO:0000256" key="4">
    <source>
        <dbReference type="ARBA" id="ARBA00023002"/>
    </source>
</evidence>
<evidence type="ECO:0000313" key="8">
    <source>
        <dbReference type="EMBL" id="GAU26385.1"/>
    </source>
</evidence>
<protein>
    <recommendedName>
        <fullName evidence="10">Long-chain-alcohol oxidase</fullName>
    </recommendedName>
</protein>
<dbReference type="Pfam" id="PF05199">
    <property type="entry name" value="GMC_oxred_C"/>
    <property type="match status" value="1"/>
</dbReference>
<feature type="domain" description="Glucose-methanol-choline oxidoreductase N-terminal" evidence="5">
    <location>
        <begin position="146"/>
        <end position="204"/>
    </location>
</feature>
<keyword evidence="9" id="KW-1185">Reference proteome</keyword>
<dbReference type="Proteomes" id="UP000242715">
    <property type="component" value="Unassembled WGS sequence"/>
</dbReference>
<evidence type="ECO:0000313" key="9">
    <source>
        <dbReference type="Proteomes" id="UP000242715"/>
    </source>
</evidence>
<dbReference type="PANTHER" id="PTHR46056:SF12">
    <property type="entry name" value="LONG-CHAIN-ALCOHOL OXIDASE"/>
    <property type="match status" value="1"/>
</dbReference>
<gene>
    <name evidence="8" type="ORF">TSUD_221120</name>
</gene>
<dbReference type="Pfam" id="PF00890">
    <property type="entry name" value="FAD_binding_2"/>
    <property type="match status" value="1"/>
</dbReference>
<reference evidence="9" key="1">
    <citation type="journal article" date="2017" name="Front. Plant Sci.">
        <title>Climate Clever Clovers: New Paradigm to Reduce the Environmental Footprint of Ruminants by Breeding Low Methanogenic Forages Utilizing Haplotype Variation.</title>
        <authorList>
            <person name="Kaur P."/>
            <person name="Appels R."/>
            <person name="Bayer P.E."/>
            <person name="Keeble-Gagnere G."/>
            <person name="Wang J."/>
            <person name="Hirakawa H."/>
            <person name="Shirasawa K."/>
            <person name="Vercoe P."/>
            <person name="Stefanova K."/>
            <person name="Durmic Z."/>
            <person name="Nichols P."/>
            <person name="Revell C."/>
            <person name="Isobe S.N."/>
            <person name="Edwards D."/>
            <person name="Erskine W."/>
        </authorList>
    </citation>
    <scope>NUCLEOTIDE SEQUENCE [LARGE SCALE GENOMIC DNA]</scope>
    <source>
        <strain evidence="9">cv. Daliak</strain>
    </source>
</reference>